<reference evidence="1 2" key="1">
    <citation type="submission" date="2023-03" db="EMBL/GenBank/DDBJ databases">
        <title>WGS of Gossypium arboreum.</title>
        <authorList>
            <person name="Yu D."/>
        </authorList>
    </citation>
    <scope>NUCLEOTIDE SEQUENCE [LARGE SCALE GENOMIC DNA]</scope>
    <source>
        <tissue evidence="1">Leaf</tissue>
    </source>
</reference>
<proteinExistence type="predicted"/>
<dbReference type="EMBL" id="JARKNE010000010">
    <property type="protein sequence ID" value="KAK5795266.1"/>
    <property type="molecule type" value="Genomic_DNA"/>
</dbReference>
<name>A0ABR0NJR3_GOSAR</name>
<gene>
    <name evidence="1" type="ORF">PVK06_036524</name>
</gene>
<evidence type="ECO:0000313" key="2">
    <source>
        <dbReference type="Proteomes" id="UP001358586"/>
    </source>
</evidence>
<sequence>MMEERAREAVQISDIEAMYELIRDKTDVLSEMAGKEFFDTPLRVAAAGGQIKSEMELMLLKPYWC</sequence>
<evidence type="ECO:0000313" key="1">
    <source>
        <dbReference type="EMBL" id="KAK5795266.1"/>
    </source>
</evidence>
<organism evidence="1 2">
    <name type="scientific">Gossypium arboreum</name>
    <name type="common">Tree cotton</name>
    <name type="synonym">Gossypium nanking</name>
    <dbReference type="NCBI Taxonomy" id="29729"/>
    <lineage>
        <taxon>Eukaryota</taxon>
        <taxon>Viridiplantae</taxon>
        <taxon>Streptophyta</taxon>
        <taxon>Embryophyta</taxon>
        <taxon>Tracheophyta</taxon>
        <taxon>Spermatophyta</taxon>
        <taxon>Magnoliopsida</taxon>
        <taxon>eudicotyledons</taxon>
        <taxon>Gunneridae</taxon>
        <taxon>Pentapetalae</taxon>
        <taxon>rosids</taxon>
        <taxon>malvids</taxon>
        <taxon>Malvales</taxon>
        <taxon>Malvaceae</taxon>
        <taxon>Malvoideae</taxon>
        <taxon>Gossypium</taxon>
    </lineage>
</organism>
<comment type="caution">
    <text evidence="1">The sequence shown here is derived from an EMBL/GenBank/DDBJ whole genome shotgun (WGS) entry which is preliminary data.</text>
</comment>
<accession>A0ABR0NJR3</accession>
<keyword evidence="2" id="KW-1185">Reference proteome</keyword>
<protein>
    <submittedName>
        <fullName evidence="1">Uncharacterized protein</fullName>
    </submittedName>
</protein>
<dbReference type="Proteomes" id="UP001358586">
    <property type="component" value="Chromosome 10"/>
</dbReference>